<sequence>MAITNNTDEPLAIRADDTPPRYTIRPGESLGFGLPGAPGDCTQWTLHATTVDGVEASSFGEPLCDDDHWTISQSALVGARSAAGMPSPSPSPSADL</sequence>
<dbReference type="RefSeq" id="WP_168630363.1">
    <property type="nucleotide sequence ID" value="NZ_BONL01000018.1"/>
</dbReference>
<accession>A0A7X6KW49</accession>
<comment type="caution">
    <text evidence="2">The sequence shown here is derived from an EMBL/GenBank/DDBJ whole genome shotgun (WGS) entry which is preliminary data.</text>
</comment>
<evidence type="ECO:0000313" key="3">
    <source>
        <dbReference type="Proteomes" id="UP000581206"/>
    </source>
</evidence>
<evidence type="ECO:0000313" key="2">
    <source>
        <dbReference type="EMBL" id="NKY23223.1"/>
    </source>
</evidence>
<dbReference type="AlphaFoldDB" id="A0A7X6KW49"/>
<dbReference type="EMBL" id="JAAXOX010000005">
    <property type="protein sequence ID" value="NKY23223.1"/>
    <property type="molecule type" value="Genomic_DNA"/>
</dbReference>
<gene>
    <name evidence="2" type="ORF">HGA03_11180</name>
</gene>
<proteinExistence type="predicted"/>
<keyword evidence="3" id="KW-1185">Reference proteome</keyword>
<evidence type="ECO:0000256" key="1">
    <source>
        <dbReference type="SAM" id="MobiDB-lite"/>
    </source>
</evidence>
<dbReference type="Proteomes" id="UP000581206">
    <property type="component" value="Unassembled WGS sequence"/>
</dbReference>
<protein>
    <submittedName>
        <fullName evidence="2">Uncharacterized protein</fullName>
    </submittedName>
</protein>
<reference evidence="2 3" key="1">
    <citation type="submission" date="2020-04" db="EMBL/GenBank/DDBJ databases">
        <title>MicrobeNet Type strains.</title>
        <authorList>
            <person name="Nicholson A.C."/>
        </authorList>
    </citation>
    <scope>NUCLEOTIDE SEQUENCE [LARGE SCALE GENOMIC DNA]</scope>
    <source>
        <strain evidence="2 3">ATCC BAA-788</strain>
    </source>
</reference>
<organism evidence="2 3">
    <name type="scientific">Cellulomonas denverensis</name>
    <dbReference type="NCBI Taxonomy" id="264297"/>
    <lineage>
        <taxon>Bacteria</taxon>
        <taxon>Bacillati</taxon>
        <taxon>Actinomycetota</taxon>
        <taxon>Actinomycetes</taxon>
        <taxon>Micrococcales</taxon>
        <taxon>Cellulomonadaceae</taxon>
        <taxon>Cellulomonas</taxon>
    </lineage>
</organism>
<name>A0A7X6KW49_9CELL</name>
<feature type="region of interest" description="Disordered" evidence="1">
    <location>
        <begin position="1"/>
        <end position="21"/>
    </location>
</feature>